<keyword evidence="4" id="KW-1185">Reference proteome</keyword>
<dbReference type="SUPFAM" id="SSF46689">
    <property type="entry name" value="Homeodomain-like"/>
    <property type="match status" value="1"/>
</dbReference>
<reference evidence="3 4" key="1">
    <citation type="submission" date="2018-07" db="EMBL/GenBank/DDBJ databases">
        <title>The complete nuclear genome of the prasinophyte Chloropicon primus (CCMP1205).</title>
        <authorList>
            <person name="Pombert J.-F."/>
            <person name="Otis C."/>
            <person name="Turmel M."/>
            <person name="Lemieux C."/>
        </authorList>
    </citation>
    <scope>NUCLEOTIDE SEQUENCE [LARGE SCALE GENOMIC DNA]</scope>
    <source>
        <strain evidence="3 4">CCMP1205</strain>
    </source>
</reference>
<dbReference type="STRING" id="1764295.A0A5B8MKC2"/>
<evidence type="ECO:0000313" key="3">
    <source>
        <dbReference type="EMBL" id="QDZ20145.1"/>
    </source>
</evidence>
<dbReference type="InterPro" id="IPR009057">
    <property type="entry name" value="Homeodomain-like_sf"/>
</dbReference>
<evidence type="ECO:0000313" key="4">
    <source>
        <dbReference type="Proteomes" id="UP000316726"/>
    </source>
</evidence>
<accession>A0A5B8MKC2</accession>
<gene>
    <name evidence="3" type="ORF">A3770_03p26630</name>
</gene>
<feature type="domain" description="Myb-like" evidence="2">
    <location>
        <begin position="208"/>
        <end position="260"/>
    </location>
</feature>
<feature type="region of interest" description="Disordered" evidence="1">
    <location>
        <begin position="83"/>
        <end position="106"/>
    </location>
</feature>
<proteinExistence type="predicted"/>
<dbReference type="CDD" id="cd00167">
    <property type="entry name" value="SANT"/>
    <property type="match status" value="1"/>
</dbReference>
<sequence length="284" mass="32159">MARGDSGNDYETEREARISRNFEKLKGLVTERNINKAMVSVVASHGGDAKENASKWRPGRRRMSYGRRRGRVLAPVTRSLRKSSRLRGVDPGAEVFADDRESGSQAEEPKLLELEEYFKEHGMEVDPIRSDGHFTGWVNEEVCERYGIAGDPDRAWNENGGGQFSFKIKKSDIPSHLRGRGWSDARAFSSTLLLKNPNAYFYRHVAPHETQSMGEWTEEEHNLFLEIARTFGVGTKWGLFASHIPKRVGYQCSAYYREVIIPQGLVFDPKFKLTHGGKAVYVGC</sequence>
<dbReference type="Pfam" id="PF00249">
    <property type="entry name" value="Myb_DNA-binding"/>
    <property type="match status" value="1"/>
</dbReference>
<dbReference type="OrthoDB" id="10258692at2759"/>
<dbReference type="SMART" id="SM00717">
    <property type="entry name" value="SANT"/>
    <property type="match status" value="1"/>
</dbReference>
<evidence type="ECO:0000259" key="2">
    <source>
        <dbReference type="PROSITE" id="PS50090"/>
    </source>
</evidence>
<dbReference type="EMBL" id="CP031036">
    <property type="protein sequence ID" value="QDZ20145.1"/>
    <property type="molecule type" value="Genomic_DNA"/>
</dbReference>
<dbReference type="PROSITE" id="PS50090">
    <property type="entry name" value="MYB_LIKE"/>
    <property type="match status" value="1"/>
</dbReference>
<organism evidence="3 4">
    <name type="scientific">Chloropicon primus</name>
    <dbReference type="NCBI Taxonomy" id="1764295"/>
    <lineage>
        <taxon>Eukaryota</taxon>
        <taxon>Viridiplantae</taxon>
        <taxon>Chlorophyta</taxon>
        <taxon>Chloropicophyceae</taxon>
        <taxon>Chloropicales</taxon>
        <taxon>Chloropicaceae</taxon>
        <taxon>Chloropicon</taxon>
    </lineage>
</organism>
<name>A0A5B8MKC2_9CHLO</name>
<protein>
    <recommendedName>
        <fullName evidence="2">Myb-like domain-containing protein</fullName>
    </recommendedName>
</protein>
<dbReference type="InterPro" id="IPR001005">
    <property type="entry name" value="SANT/Myb"/>
</dbReference>
<feature type="compositionally biased region" description="Basic and acidic residues" evidence="1">
    <location>
        <begin position="97"/>
        <end position="106"/>
    </location>
</feature>
<dbReference type="Proteomes" id="UP000316726">
    <property type="component" value="Chromosome 3"/>
</dbReference>
<dbReference type="Gene3D" id="1.10.10.60">
    <property type="entry name" value="Homeodomain-like"/>
    <property type="match status" value="1"/>
</dbReference>
<dbReference type="AlphaFoldDB" id="A0A5B8MKC2"/>
<evidence type="ECO:0000256" key="1">
    <source>
        <dbReference type="SAM" id="MobiDB-lite"/>
    </source>
</evidence>